<feature type="transmembrane region" description="Helical" evidence="11">
    <location>
        <begin position="279"/>
        <end position="300"/>
    </location>
</feature>
<dbReference type="Proteomes" id="UP000070412">
    <property type="component" value="Unassembled WGS sequence"/>
</dbReference>
<dbReference type="Gene3D" id="1.20.1070.10">
    <property type="entry name" value="Rhodopsin 7-helix transmembrane proteins"/>
    <property type="match status" value="1"/>
</dbReference>
<dbReference type="PROSITE" id="PS50261">
    <property type="entry name" value="G_PROTEIN_RECEP_F2_4"/>
    <property type="match status" value="1"/>
</dbReference>
<dbReference type="AlphaFoldDB" id="A0A834RAM2"/>
<keyword evidence="8 14" id="KW-0675">Receptor</keyword>
<dbReference type="PANTHER" id="PTHR45620:SF42">
    <property type="entry name" value="G-PROTEIN COUPLED RECEPTOR SEB-2"/>
    <property type="match status" value="1"/>
</dbReference>
<dbReference type="InterPro" id="IPR017981">
    <property type="entry name" value="GPCR_2-like_7TM"/>
</dbReference>
<evidence type="ECO:0000256" key="3">
    <source>
        <dbReference type="ARBA" id="ARBA00022475"/>
    </source>
</evidence>
<reference evidence="15" key="3">
    <citation type="submission" date="2022-06" db="UniProtKB">
        <authorList>
            <consortium name="EnsemblMetazoa"/>
        </authorList>
    </citation>
    <scope>IDENTIFICATION</scope>
</reference>
<feature type="transmembrane region" description="Helical" evidence="11">
    <location>
        <begin position="442"/>
        <end position="460"/>
    </location>
</feature>
<proteinExistence type="inferred from homology"/>
<dbReference type="PANTHER" id="PTHR45620">
    <property type="entry name" value="PDF RECEPTOR-LIKE PROTEIN-RELATED"/>
    <property type="match status" value="1"/>
</dbReference>
<sequence>MLSAIVNRRSIVLMFLAYKLSSMIVSTEFPCLSNLKYDFIDIDRFTDNMCAQCLWFMAGNKTPWIDFNRVIRWRMLYNHSETINVLVCNPNCFEFRADYLNQPNNSIATEMKSPFYLNLLLDCCSQARSCCEKILATRKSQNATLMEKSSSTNCPAKWDGFMCWDSARPQTINYQHCPLITYSALSVKPTSCRNEMANKECLSDGRWARIMKQNDENHLNESEEYTNYLPCSTPGATHRLRFIHVSIVLYSISLCLTIIGSLVLRFFPIKNQPRISEIHYNFLLSLILTAIFSLAVLIFIKRRHYNLETMIDKNPLWCRILMILKKTSRLTNYCWMLNEGVVLWQKVVRPMPINQINRAKFYLIGWLFPIVQMTIYSILHSSSEYNQSCWTKSMGYSELIYNFPAISFIIINFILLSYMIYVLFKKFTHHNVQHLRSSVKRSFVLVPVFGIHYVFYIVPFDPFESCQTFLFILHYSMIIIEALQGTIVTTIFCFFNSEIRSNIRKSFERKRLKHQHQHQHLHQQHSLNRRQSMDKIYENELIELKN</sequence>
<dbReference type="EnsemblMetazoa" id="SSS_5557s_mrna">
    <property type="protein sequence ID" value="KAF7492217.1"/>
    <property type="gene ID" value="SSS_5557"/>
</dbReference>
<dbReference type="GO" id="GO:0007166">
    <property type="term" value="P:cell surface receptor signaling pathway"/>
    <property type="evidence" value="ECO:0007669"/>
    <property type="project" value="InterPro"/>
</dbReference>
<dbReference type="Pfam" id="PF00002">
    <property type="entry name" value="7tm_2"/>
    <property type="match status" value="1"/>
</dbReference>
<keyword evidence="4 11" id="KW-0812">Transmembrane</keyword>
<reference evidence="16" key="1">
    <citation type="journal article" date="2020" name="PLoS Negl. Trop. Dis.">
        <title>High-quality nuclear genome for Sarcoptes scabiei-A critical resource for a neglected parasite.</title>
        <authorList>
            <person name="Korhonen P.K."/>
            <person name="Gasser R.B."/>
            <person name="Ma G."/>
            <person name="Wang T."/>
            <person name="Stroehlein A.J."/>
            <person name="Young N.D."/>
            <person name="Ang C.S."/>
            <person name="Fernando D.D."/>
            <person name="Lu H.C."/>
            <person name="Taylor S."/>
            <person name="Reynolds S.L."/>
            <person name="Mofiz E."/>
            <person name="Najaraj S.H."/>
            <person name="Gowda H."/>
            <person name="Madugundu A."/>
            <person name="Renuse S."/>
            <person name="Holt D."/>
            <person name="Pandey A."/>
            <person name="Papenfuss A.T."/>
            <person name="Fischer K."/>
        </authorList>
    </citation>
    <scope>NUCLEOTIDE SEQUENCE [LARGE SCALE GENOMIC DNA]</scope>
</reference>
<feature type="transmembrane region" description="Helical" evidence="11">
    <location>
        <begin position="247"/>
        <end position="267"/>
    </location>
</feature>
<accession>A0A834RAM2</accession>
<evidence type="ECO:0000259" key="13">
    <source>
        <dbReference type="PROSITE" id="PS50261"/>
    </source>
</evidence>
<feature type="transmembrane region" description="Helical" evidence="11">
    <location>
        <begin position="472"/>
        <end position="495"/>
    </location>
</feature>
<keyword evidence="5 11" id="KW-1133">Transmembrane helix</keyword>
<evidence type="ECO:0000256" key="7">
    <source>
        <dbReference type="ARBA" id="ARBA00023136"/>
    </source>
</evidence>
<dbReference type="GO" id="GO:0008528">
    <property type="term" value="F:G protein-coupled peptide receptor activity"/>
    <property type="evidence" value="ECO:0007669"/>
    <property type="project" value="TreeGrafter"/>
</dbReference>
<keyword evidence="10" id="KW-0807">Transducer</keyword>
<dbReference type="SUPFAM" id="SSF111418">
    <property type="entry name" value="Hormone receptor domain"/>
    <property type="match status" value="1"/>
</dbReference>
<reference evidence="14" key="2">
    <citation type="submission" date="2020-01" db="EMBL/GenBank/DDBJ databases">
        <authorList>
            <person name="Korhonen P.K.K."/>
            <person name="Guangxu M.G."/>
            <person name="Wang T.W."/>
            <person name="Stroehlein A.J.S."/>
            <person name="Young N.D."/>
            <person name="Ang C.-S.A."/>
            <person name="Fernando D.W.F."/>
            <person name="Lu H.L."/>
            <person name="Taylor S.T."/>
            <person name="Ehtesham M.E.M."/>
            <person name="Najaraj S.H.N."/>
            <person name="Harsha G.H.G."/>
            <person name="Madugundu A.M."/>
            <person name="Renuse S.R."/>
            <person name="Holt D.H."/>
            <person name="Pandey A.P."/>
            <person name="Papenfuss A.P."/>
            <person name="Gasser R.B.G."/>
            <person name="Fischer K.F."/>
        </authorList>
    </citation>
    <scope>NUCLEOTIDE SEQUENCE</scope>
    <source>
        <strain evidence="14">SSS_KF_BRIS2020</strain>
    </source>
</reference>
<dbReference type="InterPro" id="IPR000832">
    <property type="entry name" value="GPCR_2_secretin-like"/>
</dbReference>
<evidence type="ECO:0000259" key="12">
    <source>
        <dbReference type="PROSITE" id="PS50227"/>
    </source>
</evidence>
<evidence type="ECO:0000256" key="11">
    <source>
        <dbReference type="SAM" id="Phobius"/>
    </source>
</evidence>
<comment type="similarity">
    <text evidence="2">Belongs to the G-protein coupled receptor 2 family.</text>
</comment>
<dbReference type="InterPro" id="IPR036445">
    <property type="entry name" value="GPCR_2_extracell_dom_sf"/>
</dbReference>
<dbReference type="GO" id="GO:0005886">
    <property type="term" value="C:plasma membrane"/>
    <property type="evidence" value="ECO:0007669"/>
    <property type="project" value="UniProtKB-SubCell"/>
</dbReference>
<dbReference type="EMBL" id="WVUK01000056">
    <property type="protein sequence ID" value="KAF7492217.1"/>
    <property type="molecule type" value="Genomic_DNA"/>
</dbReference>
<evidence type="ECO:0000256" key="2">
    <source>
        <dbReference type="ARBA" id="ARBA00005314"/>
    </source>
</evidence>
<dbReference type="SUPFAM" id="SSF81321">
    <property type="entry name" value="Family A G protein-coupled receptor-like"/>
    <property type="match status" value="1"/>
</dbReference>
<evidence type="ECO:0000256" key="6">
    <source>
        <dbReference type="ARBA" id="ARBA00023040"/>
    </source>
</evidence>
<dbReference type="PRINTS" id="PR00249">
    <property type="entry name" value="GPCRSECRETIN"/>
</dbReference>
<dbReference type="Gene3D" id="4.10.1240.10">
    <property type="entry name" value="GPCR, family 2, extracellular hormone receptor domain"/>
    <property type="match status" value="1"/>
</dbReference>
<evidence type="ECO:0000313" key="16">
    <source>
        <dbReference type="Proteomes" id="UP000070412"/>
    </source>
</evidence>
<comment type="subcellular location">
    <subcellularLocation>
        <location evidence="1">Cell membrane</location>
        <topology evidence="1">Multi-pass membrane protein</topology>
    </subcellularLocation>
</comment>
<dbReference type="Pfam" id="PF02793">
    <property type="entry name" value="HRM"/>
    <property type="match status" value="1"/>
</dbReference>
<keyword evidence="9" id="KW-0325">Glycoprotein</keyword>
<evidence type="ECO:0000256" key="8">
    <source>
        <dbReference type="ARBA" id="ARBA00023170"/>
    </source>
</evidence>
<feature type="domain" description="G-protein coupled receptors family 2 profile 2" evidence="13">
    <location>
        <begin position="242"/>
        <end position="496"/>
    </location>
</feature>
<dbReference type="InterPro" id="IPR001879">
    <property type="entry name" value="GPCR_2_extracellular_dom"/>
</dbReference>
<feature type="domain" description="G-protein coupled receptors family 2 profile 1" evidence="12">
    <location>
        <begin position="130"/>
        <end position="235"/>
    </location>
</feature>
<keyword evidence="16" id="KW-1185">Reference proteome</keyword>
<evidence type="ECO:0000256" key="4">
    <source>
        <dbReference type="ARBA" id="ARBA00022692"/>
    </source>
</evidence>
<organism evidence="14">
    <name type="scientific">Sarcoptes scabiei</name>
    <name type="common">Itch mite</name>
    <name type="synonym">Acarus scabiei</name>
    <dbReference type="NCBI Taxonomy" id="52283"/>
    <lineage>
        <taxon>Eukaryota</taxon>
        <taxon>Metazoa</taxon>
        <taxon>Ecdysozoa</taxon>
        <taxon>Arthropoda</taxon>
        <taxon>Chelicerata</taxon>
        <taxon>Arachnida</taxon>
        <taxon>Acari</taxon>
        <taxon>Acariformes</taxon>
        <taxon>Sarcoptiformes</taxon>
        <taxon>Astigmata</taxon>
        <taxon>Psoroptidia</taxon>
        <taxon>Sarcoptoidea</taxon>
        <taxon>Sarcoptidae</taxon>
        <taxon>Sarcoptinae</taxon>
        <taxon>Sarcoptes</taxon>
    </lineage>
</organism>
<feature type="transmembrane region" description="Helical" evidence="11">
    <location>
        <begin position="361"/>
        <end position="379"/>
    </location>
</feature>
<evidence type="ECO:0000256" key="9">
    <source>
        <dbReference type="ARBA" id="ARBA00023180"/>
    </source>
</evidence>
<keyword evidence="6" id="KW-0297">G-protein coupled receptor</keyword>
<keyword evidence="3" id="KW-1003">Cell membrane</keyword>
<protein>
    <submittedName>
        <fullName evidence="14">Calcitonin gene-related peptide type 1 receptor</fullName>
    </submittedName>
</protein>
<keyword evidence="7 11" id="KW-0472">Membrane</keyword>
<evidence type="ECO:0000313" key="15">
    <source>
        <dbReference type="EnsemblMetazoa" id="KAF7492217.1"/>
    </source>
</evidence>
<dbReference type="PROSITE" id="PS50227">
    <property type="entry name" value="G_PROTEIN_RECEP_F2_3"/>
    <property type="match status" value="1"/>
</dbReference>
<dbReference type="InterPro" id="IPR017983">
    <property type="entry name" value="GPCR_2_secretin-like_CS"/>
</dbReference>
<evidence type="ECO:0000313" key="14">
    <source>
        <dbReference type="EMBL" id="KAF7492217.1"/>
    </source>
</evidence>
<dbReference type="InterPro" id="IPR050332">
    <property type="entry name" value="GPCR_2"/>
</dbReference>
<evidence type="ECO:0000256" key="10">
    <source>
        <dbReference type="ARBA" id="ARBA00023224"/>
    </source>
</evidence>
<gene>
    <name evidence="14" type="ORF">SSS_5557</name>
</gene>
<evidence type="ECO:0000256" key="5">
    <source>
        <dbReference type="ARBA" id="ARBA00022989"/>
    </source>
</evidence>
<name>A0A834RAM2_SARSC</name>
<dbReference type="OrthoDB" id="6495138at2759"/>
<dbReference type="GO" id="GO:0007188">
    <property type="term" value="P:adenylate cyclase-modulating G protein-coupled receptor signaling pathway"/>
    <property type="evidence" value="ECO:0007669"/>
    <property type="project" value="TreeGrafter"/>
</dbReference>
<evidence type="ECO:0000256" key="1">
    <source>
        <dbReference type="ARBA" id="ARBA00004651"/>
    </source>
</evidence>
<dbReference type="PROSITE" id="PS00649">
    <property type="entry name" value="G_PROTEIN_RECEP_F2_1"/>
    <property type="match status" value="1"/>
</dbReference>
<feature type="transmembrane region" description="Helical" evidence="11">
    <location>
        <begin position="399"/>
        <end position="421"/>
    </location>
</feature>